<sequence length="213" mass="23969">MPWGWQTGAYPDCRTNPDNNKLDLLSKRALAFSRGRLRITASKARDGRWQTGLVTTGDSCGSGGLGFEVITDDLVTARVKLPRSNTGAWPGIWTWREGGNEVDLFEWHSDRPHTLEFVNHLRGDGKYWTDPAVVDRGKWLNVAVHLGRRQVTWYVGSTRGRMRRVFADRFGVGPGFRAHLIVNLSVDDGRLHASPQTSSPFTFQIDSVAVHRR</sequence>
<dbReference type="InterPro" id="IPR013320">
    <property type="entry name" value="ConA-like_dom_sf"/>
</dbReference>
<name>A0A7W0CHR5_9ACTN</name>
<dbReference type="AlphaFoldDB" id="A0A7W0CHR5"/>
<keyword evidence="3" id="KW-1185">Reference proteome</keyword>
<comment type="caution">
    <text evidence="2">The sequence shown here is derived from an EMBL/GenBank/DDBJ whole genome shotgun (WGS) entry which is preliminary data.</text>
</comment>
<reference evidence="2 3" key="1">
    <citation type="submission" date="2020-07" db="EMBL/GenBank/DDBJ databases">
        <title>Genomic Encyclopedia of Type Strains, Phase IV (KMG-IV): sequencing the most valuable type-strain genomes for metagenomic binning, comparative biology and taxonomic classification.</title>
        <authorList>
            <person name="Goeker M."/>
        </authorList>
    </citation>
    <scope>NUCLEOTIDE SEQUENCE [LARGE SCALE GENOMIC DNA]</scope>
    <source>
        <strain evidence="2 3">DSM 45533</strain>
    </source>
</reference>
<evidence type="ECO:0000313" key="3">
    <source>
        <dbReference type="Proteomes" id="UP000530928"/>
    </source>
</evidence>
<evidence type="ECO:0000259" key="1">
    <source>
        <dbReference type="PROSITE" id="PS51762"/>
    </source>
</evidence>
<dbReference type="PROSITE" id="PS51762">
    <property type="entry name" value="GH16_2"/>
    <property type="match status" value="1"/>
</dbReference>
<accession>A0A7W0CHR5</accession>
<feature type="domain" description="GH16" evidence="1">
    <location>
        <begin position="3"/>
        <end position="213"/>
    </location>
</feature>
<organism evidence="2 3">
    <name type="scientific">Nonomuraea soli</name>
    <dbReference type="NCBI Taxonomy" id="1032476"/>
    <lineage>
        <taxon>Bacteria</taxon>
        <taxon>Bacillati</taxon>
        <taxon>Actinomycetota</taxon>
        <taxon>Actinomycetes</taxon>
        <taxon>Streptosporangiales</taxon>
        <taxon>Streptosporangiaceae</taxon>
        <taxon>Nonomuraea</taxon>
    </lineage>
</organism>
<evidence type="ECO:0000313" key="2">
    <source>
        <dbReference type="EMBL" id="MBA2891394.1"/>
    </source>
</evidence>
<gene>
    <name evidence="2" type="ORF">HNR30_002735</name>
</gene>
<dbReference type="InterPro" id="IPR000757">
    <property type="entry name" value="Beta-glucanase-like"/>
</dbReference>
<dbReference type="RefSeq" id="WP_246378557.1">
    <property type="nucleotide sequence ID" value="NZ_BAABAM010000002.1"/>
</dbReference>
<dbReference type="GO" id="GO:0005975">
    <property type="term" value="P:carbohydrate metabolic process"/>
    <property type="evidence" value="ECO:0007669"/>
    <property type="project" value="InterPro"/>
</dbReference>
<proteinExistence type="predicted"/>
<dbReference type="Proteomes" id="UP000530928">
    <property type="component" value="Unassembled WGS sequence"/>
</dbReference>
<protein>
    <recommendedName>
        <fullName evidence="1">GH16 domain-containing protein</fullName>
    </recommendedName>
</protein>
<dbReference type="SUPFAM" id="SSF49899">
    <property type="entry name" value="Concanavalin A-like lectins/glucanases"/>
    <property type="match status" value="1"/>
</dbReference>
<dbReference type="EMBL" id="JACDUR010000003">
    <property type="protein sequence ID" value="MBA2891394.1"/>
    <property type="molecule type" value="Genomic_DNA"/>
</dbReference>
<dbReference type="Gene3D" id="2.60.120.200">
    <property type="match status" value="1"/>
</dbReference>
<dbReference type="GO" id="GO:0004553">
    <property type="term" value="F:hydrolase activity, hydrolyzing O-glycosyl compounds"/>
    <property type="evidence" value="ECO:0007669"/>
    <property type="project" value="InterPro"/>
</dbReference>